<feature type="domain" description="AAA+ ATPase" evidence="4">
    <location>
        <begin position="46"/>
        <end position="204"/>
    </location>
</feature>
<evidence type="ECO:0000256" key="1">
    <source>
        <dbReference type="ARBA" id="ARBA00006914"/>
    </source>
</evidence>
<dbReference type="GO" id="GO:0005524">
    <property type="term" value="F:ATP binding"/>
    <property type="evidence" value="ECO:0007669"/>
    <property type="project" value="UniProtKB-KW"/>
</dbReference>
<gene>
    <name evidence="5" type="ORF">F3Y22_tig00002840pilonHSYRG01158</name>
</gene>
<sequence length="205" mass="22862">MLFRLIKDFIEITPRSQGSKVDKKKLTSGTKVTADRASVTIRRVLPPEAILYGPPGIGKTLLAKAIACNVDANFLRIRLYNLCIHVVASSIMAGSNFLGDGARLMNEIFRYALDHQPCIIFMDEIDAICGCRLSNGTGIDREVQRTMMELISLRKDEISLPNENSRMQILKIHAAQMAKGGEINYEAVAKLSKISHRWHISVPRP</sequence>
<accession>A0A6A3CW00</accession>
<dbReference type="AlphaFoldDB" id="A0A6A3CW00"/>
<name>A0A6A3CW00_HIBSY</name>
<keyword evidence="6" id="KW-1185">Reference proteome</keyword>
<proteinExistence type="inferred from homology"/>
<dbReference type="Pfam" id="PF00004">
    <property type="entry name" value="AAA"/>
    <property type="match status" value="1"/>
</dbReference>
<dbReference type="InterPro" id="IPR050221">
    <property type="entry name" value="26S_Proteasome_ATPase"/>
</dbReference>
<comment type="caution">
    <text evidence="5">The sequence shown here is derived from an EMBL/GenBank/DDBJ whole genome shotgun (WGS) entry which is preliminary data.</text>
</comment>
<dbReference type="EMBL" id="VEPZ02000196">
    <property type="protein sequence ID" value="KAE8731369.1"/>
    <property type="molecule type" value="Genomic_DNA"/>
</dbReference>
<keyword evidence="2" id="KW-0547">Nucleotide-binding</keyword>
<dbReference type="GO" id="GO:0000502">
    <property type="term" value="C:proteasome complex"/>
    <property type="evidence" value="ECO:0007669"/>
    <property type="project" value="UniProtKB-ARBA"/>
</dbReference>
<evidence type="ECO:0000259" key="4">
    <source>
        <dbReference type="SMART" id="SM00382"/>
    </source>
</evidence>
<keyword evidence="3" id="KW-0067">ATP-binding</keyword>
<evidence type="ECO:0000256" key="2">
    <source>
        <dbReference type="ARBA" id="ARBA00022741"/>
    </source>
</evidence>
<evidence type="ECO:0000313" key="5">
    <source>
        <dbReference type="EMBL" id="KAE8731369.1"/>
    </source>
</evidence>
<dbReference type="InterPro" id="IPR003593">
    <property type="entry name" value="AAA+_ATPase"/>
</dbReference>
<dbReference type="Proteomes" id="UP000436088">
    <property type="component" value="Unassembled WGS sequence"/>
</dbReference>
<dbReference type="GO" id="GO:0016887">
    <property type="term" value="F:ATP hydrolysis activity"/>
    <property type="evidence" value="ECO:0007669"/>
    <property type="project" value="InterPro"/>
</dbReference>
<dbReference type="SMART" id="SM00382">
    <property type="entry name" value="AAA"/>
    <property type="match status" value="1"/>
</dbReference>
<dbReference type="SUPFAM" id="SSF52540">
    <property type="entry name" value="P-loop containing nucleoside triphosphate hydrolases"/>
    <property type="match status" value="1"/>
</dbReference>
<protein>
    <recommendedName>
        <fullName evidence="4">AAA+ ATPase domain-containing protein</fullName>
    </recommendedName>
</protein>
<comment type="similarity">
    <text evidence="1">Belongs to the AAA ATPase family.</text>
</comment>
<dbReference type="Gene3D" id="3.40.50.300">
    <property type="entry name" value="P-loop containing nucleotide triphosphate hydrolases"/>
    <property type="match status" value="1"/>
</dbReference>
<organism evidence="5 6">
    <name type="scientific">Hibiscus syriacus</name>
    <name type="common">Rose of Sharon</name>
    <dbReference type="NCBI Taxonomy" id="106335"/>
    <lineage>
        <taxon>Eukaryota</taxon>
        <taxon>Viridiplantae</taxon>
        <taxon>Streptophyta</taxon>
        <taxon>Embryophyta</taxon>
        <taxon>Tracheophyta</taxon>
        <taxon>Spermatophyta</taxon>
        <taxon>Magnoliopsida</taxon>
        <taxon>eudicotyledons</taxon>
        <taxon>Gunneridae</taxon>
        <taxon>Pentapetalae</taxon>
        <taxon>rosids</taxon>
        <taxon>malvids</taxon>
        <taxon>Malvales</taxon>
        <taxon>Malvaceae</taxon>
        <taxon>Malvoideae</taxon>
        <taxon>Hibiscus</taxon>
    </lineage>
</organism>
<dbReference type="InterPro" id="IPR027417">
    <property type="entry name" value="P-loop_NTPase"/>
</dbReference>
<dbReference type="InterPro" id="IPR003959">
    <property type="entry name" value="ATPase_AAA_core"/>
</dbReference>
<reference evidence="5" key="1">
    <citation type="submission" date="2019-09" db="EMBL/GenBank/DDBJ databases">
        <title>Draft genome information of white flower Hibiscus syriacus.</title>
        <authorList>
            <person name="Kim Y.-M."/>
        </authorList>
    </citation>
    <scope>NUCLEOTIDE SEQUENCE [LARGE SCALE GENOMIC DNA]</scope>
    <source>
        <strain evidence="5">YM2019G1</strain>
    </source>
</reference>
<evidence type="ECO:0000313" key="6">
    <source>
        <dbReference type="Proteomes" id="UP000436088"/>
    </source>
</evidence>
<dbReference type="PANTHER" id="PTHR23073">
    <property type="entry name" value="26S PROTEASOME REGULATORY SUBUNIT"/>
    <property type="match status" value="1"/>
</dbReference>
<evidence type="ECO:0000256" key="3">
    <source>
        <dbReference type="ARBA" id="ARBA00022840"/>
    </source>
</evidence>